<evidence type="ECO:0000313" key="3">
    <source>
        <dbReference type="EMBL" id="RUL88217.1"/>
    </source>
</evidence>
<keyword evidence="4" id="KW-1185">Reference proteome</keyword>
<dbReference type="OrthoDB" id="9824912at2"/>
<evidence type="ECO:0000313" key="4">
    <source>
        <dbReference type="Proteomes" id="UP000280296"/>
    </source>
</evidence>
<accession>A0A432MLZ0</accession>
<comment type="caution">
    <text evidence="3">The sequence shown here is derived from an EMBL/GenBank/DDBJ whole genome shotgun (WGS) entry which is preliminary data.</text>
</comment>
<dbReference type="Proteomes" id="UP000280296">
    <property type="component" value="Unassembled WGS sequence"/>
</dbReference>
<evidence type="ECO:0000256" key="1">
    <source>
        <dbReference type="SAM" id="MobiDB-lite"/>
    </source>
</evidence>
<feature type="signal peptide" evidence="2">
    <location>
        <begin position="1"/>
        <end position="27"/>
    </location>
</feature>
<reference evidence="3 4" key="2">
    <citation type="submission" date="2019-01" db="EMBL/GenBank/DDBJ databases">
        <title>Tautonia sociabilis, a novel thermotolerant planctomycete of Isosphaeraceae family, isolated from a 4000 m deep subterranean habitat.</title>
        <authorList>
            <person name="Kovaleva O.L."/>
            <person name="Elcheninov A.G."/>
            <person name="Van Heerden E."/>
            <person name="Toshchakov S.V."/>
            <person name="Novikov A."/>
            <person name="Bonch-Osmolovskaya E.A."/>
            <person name="Kublanov I.V."/>
        </authorList>
    </citation>
    <scope>NUCLEOTIDE SEQUENCE [LARGE SCALE GENOMIC DNA]</scope>
    <source>
        <strain evidence="3 4">GM2012</strain>
    </source>
</reference>
<dbReference type="EMBL" id="RYZH01000013">
    <property type="protein sequence ID" value="RUL88217.1"/>
    <property type="molecule type" value="Genomic_DNA"/>
</dbReference>
<feature type="chain" id="PRO_5019004995" evidence="2">
    <location>
        <begin position="28"/>
        <end position="360"/>
    </location>
</feature>
<keyword evidence="2" id="KW-0732">Signal</keyword>
<name>A0A432MLZ0_9BACT</name>
<feature type="compositionally biased region" description="Polar residues" evidence="1">
    <location>
        <begin position="164"/>
        <end position="191"/>
    </location>
</feature>
<keyword evidence="3" id="KW-0378">Hydrolase</keyword>
<reference evidence="3 4" key="1">
    <citation type="submission" date="2018-12" db="EMBL/GenBank/DDBJ databases">
        <authorList>
            <person name="Toschakov S.V."/>
        </authorList>
    </citation>
    <scope>NUCLEOTIDE SEQUENCE [LARGE SCALE GENOMIC DNA]</scope>
    <source>
        <strain evidence="3 4">GM2012</strain>
    </source>
</reference>
<dbReference type="AlphaFoldDB" id="A0A432MLZ0"/>
<feature type="region of interest" description="Disordered" evidence="1">
    <location>
        <begin position="154"/>
        <end position="237"/>
    </location>
</feature>
<protein>
    <submittedName>
        <fullName evidence="3">Carboxypeptidase regulatory-like domain-containing protein</fullName>
    </submittedName>
</protein>
<evidence type="ECO:0000256" key="2">
    <source>
        <dbReference type="SAM" id="SignalP"/>
    </source>
</evidence>
<keyword evidence="3" id="KW-0645">Protease</keyword>
<feature type="compositionally biased region" description="Low complexity" evidence="1">
    <location>
        <begin position="154"/>
        <end position="163"/>
    </location>
</feature>
<organism evidence="3 4">
    <name type="scientific">Tautonia sociabilis</name>
    <dbReference type="NCBI Taxonomy" id="2080755"/>
    <lineage>
        <taxon>Bacteria</taxon>
        <taxon>Pseudomonadati</taxon>
        <taxon>Planctomycetota</taxon>
        <taxon>Planctomycetia</taxon>
        <taxon>Isosphaerales</taxon>
        <taxon>Isosphaeraceae</taxon>
        <taxon>Tautonia</taxon>
    </lineage>
</organism>
<sequence>MSLTIRRLASGGLLALVLSLPPTPAAANGFGLLDGLFGPRATVYDVPVETIFAVPTVTSYVVPTTEVISTSYLVPTSTVVYRPARYTLAPTIYRPATTVLPTRYYVGGTLLRPTRYYLDDVVTTTYYSDPIVYPSRIVYDTPVIESSAPVVIDAPAASPSPSATRSQSEPRLSNPPRQSTNPPGSGRSSALESRPEPEPAAPEAAAAPPEPQPIDQEPTSPPDVPALGEDGSIEGILPLPEPFEMRQSQRPAFGGVPGSSLASATKLVQGRVRDERTGQPRSGLVVTFSNTVSSFAERRAVTDDRGQFQLEEFLPDGDWSIVVSGQAENEPTRTYPQVTVVGGRIYDRLGRDYTKLVLDY</sequence>
<dbReference type="RefSeq" id="WP_126724927.1">
    <property type="nucleotide sequence ID" value="NZ_RYZH01000013.1"/>
</dbReference>
<gene>
    <name evidence="3" type="ORF">TsocGM_08760</name>
</gene>
<keyword evidence="3" id="KW-0121">Carboxypeptidase</keyword>
<dbReference type="Gene3D" id="2.60.40.1120">
    <property type="entry name" value="Carboxypeptidase-like, regulatory domain"/>
    <property type="match status" value="1"/>
</dbReference>
<proteinExistence type="predicted"/>
<dbReference type="GO" id="GO:0004180">
    <property type="term" value="F:carboxypeptidase activity"/>
    <property type="evidence" value="ECO:0007669"/>
    <property type="project" value="UniProtKB-KW"/>
</dbReference>